<gene>
    <name evidence="2" type="primary">B1144B06.24</name>
</gene>
<feature type="compositionally biased region" description="Basic and acidic residues" evidence="1">
    <location>
        <begin position="60"/>
        <end position="72"/>
    </location>
</feature>
<organism evidence="2 3">
    <name type="scientific">Oryza sativa subsp. japonica</name>
    <name type="common">Rice</name>
    <dbReference type="NCBI Taxonomy" id="39947"/>
    <lineage>
        <taxon>Eukaryota</taxon>
        <taxon>Viridiplantae</taxon>
        <taxon>Streptophyta</taxon>
        <taxon>Embryophyta</taxon>
        <taxon>Tracheophyta</taxon>
        <taxon>Spermatophyta</taxon>
        <taxon>Magnoliopsida</taxon>
        <taxon>Liliopsida</taxon>
        <taxon>Poales</taxon>
        <taxon>Poaceae</taxon>
        <taxon>BOP clade</taxon>
        <taxon>Oryzoideae</taxon>
        <taxon>Oryzeae</taxon>
        <taxon>Oryzinae</taxon>
        <taxon>Oryza</taxon>
        <taxon>Oryza sativa</taxon>
    </lineage>
</organism>
<dbReference type="AlphaFoldDB" id="Q6Z0Q7"/>
<proteinExistence type="predicted"/>
<evidence type="ECO:0000313" key="2">
    <source>
        <dbReference type="EMBL" id="BAD10410.1"/>
    </source>
</evidence>
<dbReference type="EMBL" id="AP005483">
    <property type="protein sequence ID" value="BAD10410.1"/>
    <property type="molecule type" value="Genomic_DNA"/>
</dbReference>
<evidence type="ECO:0000256" key="1">
    <source>
        <dbReference type="SAM" id="MobiDB-lite"/>
    </source>
</evidence>
<evidence type="ECO:0000313" key="3">
    <source>
        <dbReference type="Proteomes" id="UP000000763"/>
    </source>
</evidence>
<feature type="compositionally biased region" description="Polar residues" evidence="1">
    <location>
        <begin position="23"/>
        <end position="36"/>
    </location>
</feature>
<name>Q6Z0Q7_ORYSJ</name>
<feature type="region of interest" description="Disordered" evidence="1">
    <location>
        <begin position="23"/>
        <end position="107"/>
    </location>
</feature>
<reference evidence="3" key="2">
    <citation type="journal article" date="2008" name="Nucleic Acids Res.">
        <title>The rice annotation project database (RAP-DB): 2008 update.</title>
        <authorList>
            <consortium name="The rice annotation project (RAP)"/>
        </authorList>
    </citation>
    <scope>GENOME REANNOTATION</scope>
    <source>
        <strain evidence="3">cv. Nipponbare</strain>
    </source>
</reference>
<dbReference type="Proteomes" id="UP000000763">
    <property type="component" value="Chromosome 8"/>
</dbReference>
<protein>
    <submittedName>
        <fullName evidence="2">Uncharacterized protein</fullName>
    </submittedName>
</protein>
<reference evidence="3" key="1">
    <citation type="journal article" date="2005" name="Nature">
        <title>The map-based sequence of the rice genome.</title>
        <authorList>
            <consortium name="International rice genome sequencing project (IRGSP)"/>
            <person name="Matsumoto T."/>
            <person name="Wu J."/>
            <person name="Kanamori H."/>
            <person name="Katayose Y."/>
            <person name="Fujisawa M."/>
            <person name="Namiki N."/>
            <person name="Mizuno H."/>
            <person name="Yamamoto K."/>
            <person name="Antonio B.A."/>
            <person name="Baba T."/>
            <person name="Sakata K."/>
            <person name="Nagamura Y."/>
            <person name="Aoki H."/>
            <person name="Arikawa K."/>
            <person name="Arita K."/>
            <person name="Bito T."/>
            <person name="Chiden Y."/>
            <person name="Fujitsuka N."/>
            <person name="Fukunaka R."/>
            <person name="Hamada M."/>
            <person name="Harada C."/>
            <person name="Hayashi A."/>
            <person name="Hijishita S."/>
            <person name="Honda M."/>
            <person name="Hosokawa S."/>
            <person name="Ichikawa Y."/>
            <person name="Idonuma A."/>
            <person name="Iijima M."/>
            <person name="Ikeda M."/>
            <person name="Ikeno M."/>
            <person name="Ito K."/>
            <person name="Ito S."/>
            <person name="Ito T."/>
            <person name="Ito Y."/>
            <person name="Ito Y."/>
            <person name="Iwabuchi A."/>
            <person name="Kamiya K."/>
            <person name="Karasawa W."/>
            <person name="Kurita K."/>
            <person name="Katagiri S."/>
            <person name="Kikuta A."/>
            <person name="Kobayashi H."/>
            <person name="Kobayashi N."/>
            <person name="Machita K."/>
            <person name="Maehara T."/>
            <person name="Masukawa M."/>
            <person name="Mizubayashi T."/>
            <person name="Mukai Y."/>
            <person name="Nagasaki H."/>
            <person name="Nagata Y."/>
            <person name="Naito S."/>
            <person name="Nakashima M."/>
            <person name="Nakama Y."/>
            <person name="Nakamichi Y."/>
            <person name="Nakamura M."/>
            <person name="Meguro A."/>
            <person name="Negishi M."/>
            <person name="Ohta I."/>
            <person name="Ohta T."/>
            <person name="Okamoto M."/>
            <person name="Ono N."/>
            <person name="Saji S."/>
            <person name="Sakaguchi M."/>
            <person name="Sakai K."/>
            <person name="Shibata M."/>
            <person name="Shimokawa T."/>
            <person name="Song J."/>
            <person name="Takazaki Y."/>
            <person name="Terasawa K."/>
            <person name="Tsugane M."/>
            <person name="Tsuji K."/>
            <person name="Ueda S."/>
            <person name="Waki K."/>
            <person name="Yamagata H."/>
            <person name="Yamamoto M."/>
            <person name="Yamamoto S."/>
            <person name="Yamane H."/>
            <person name="Yoshiki S."/>
            <person name="Yoshihara R."/>
            <person name="Yukawa K."/>
            <person name="Zhong H."/>
            <person name="Yano M."/>
            <person name="Yuan Q."/>
            <person name="Ouyang S."/>
            <person name="Liu J."/>
            <person name="Jones K.M."/>
            <person name="Gansberger K."/>
            <person name="Moffat K."/>
            <person name="Hill J."/>
            <person name="Bera J."/>
            <person name="Fadrosh D."/>
            <person name="Jin S."/>
            <person name="Johri S."/>
            <person name="Kim M."/>
            <person name="Overton L."/>
            <person name="Reardon M."/>
            <person name="Tsitrin T."/>
            <person name="Vuong H."/>
            <person name="Weaver B."/>
            <person name="Ciecko A."/>
            <person name="Tallon L."/>
            <person name="Jackson J."/>
            <person name="Pai G."/>
            <person name="Aken S.V."/>
            <person name="Utterback T."/>
            <person name="Reidmuller S."/>
            <person name="Feldblyum T."/>
            <person name="Hsiao J."/>
            <person name="Zismann V."/>
            <person name="Iobst S."/>
            <person name="de Vazeille A.R."/>
            <person name="Buell C.R."/>
            <person name="Ying K."/>
            <person name="Li Y."/>
            <person name="Lu T."/>
            <person name="Huang Y."/>
            <person name="Zhao Q."/>
            <person name="Feng Q."/>
            <person name="Zhang L."/>
            <person name="Zhu J."/>
            <person name="Weng Q."/>
            <person name="Mu J."/>
            <person name="Lu Y."/>
            <person name="Fan D."/>
            <person name="Liu Y."/>
            <person name="Guan J."/>
            <person name="Zhang Y."/>
            <person name="Yu S."/>
            <person name="Liu X."/>
            <person name="Zhang Y."/>
            <person name="Hong G."/>
            <person name="Han B."/>
            <person name="Choisne N."/>
            <person name="Demange N."/>
            <person name="Orjeda G."/>
            <person name="Samain S."/>
            <person name="Cattolico L."/>
            <person name="Pelletier E."/>
            <person name="Couloux A."/>
            <person name="Segurens B."/>
            <person name="Wincker P."/>
            <person name="D'Hont A."/>
            <person name="Scarpelli C."/>
            <person name="Weissenbach J."/>
            <person name="Salanoubat M."/>
            <person name="Quetier F."/>
            <person name="Yu Y."/>
            <person name="Kim H.R."/>
            <person name="Rambo T."/>
            <person name="Currie J."/>
            <person name="Collura K."/>
            <person name="Luo M."/>
            <person name="Yang T."/>
            <person name="Ammiraju J.S.S."/>
            <person name="Engler F."/>
            <person name="Soderlund C."/>
            <person name="Wing R.A."/>
            <person name="Palmer L.E."/>
            <person name="de la Bastide M."/>
            <person name="Spiegel L."/>
            <person name="Nascimento L."/>
            <person name="Zutavern T."/>
            <person name="O'Shaughnessy A."/>
            <person name="Dike S."/>
            <person name="Dedhia N."/>
            <person name="Preston R."/>
            <person name="Balija V."/>
            <person name="McCombie W.R."/>
            <person name="Chow T."/>
            <person name="Chen H."/>
            <person name="Chung M."/>
            <person name="Chen C."/>
            <person name="Shaw J."/>
            <person name="Wu H."/>
            <person name="Hsiao K."/>
            <person name="Chao Y."/>
            <person name="Chu M."/>
            <person name="Cheng C."/>
            <person name="Hour A."/>
            <person name="Lee P."/>
            <person name="Lin S."/>
            <person name="Lin Y."/>
            <person name="Liou J."/>
            <person name="Liu S."/>
            <person name="Hsing Y."/>
            <person name="Raghuvanshi S."/>
            <person name="Mohanty A."/>
            <person name="Bharti A.K."/>
            <person name="Gaur A."/>
            <person name="Gupta V."/>
            <person name="Kumar D."/>
            <person name="Ravi V."/>
            <person name="Vij S."/>
            <person name="Kapur A."/>
            <person name="Khurana P."/>
            <person name="Khurana P."/>
            <person name="Khurana J.P."/>
            <person name="Tyagi A.K."/>
            <person name="Gaikwad K."/>
            <person name="Singh A."/>
            <person name="Dalal V."/>
            <person name="Srivastava S."/>
            <person name="Dixit A."/>
            <person name="Pal A.K."/>
            <person name="Ghazi I.A."/>
            <person name="Yadav M."/>
            <person name="Pandit A."/>
            <person name="Bhargava A."/>
            <person name="Sureshbabu K."/>
            <person name="Batra K."/>
            <person name="Sharma T.R."/>
            <person name="Mohapatra T."/>
            <person name="Singh N.K."/>
            <person name="Messing J."/>
            <person name="Nelson A.B."/>
            <person name="Fuks G."/>
            <person name="Kavchok S."/>
            <person name="Keizer G."/>
            <person name="Linton E."/>
            <person name="Llaca V."/>
            <person name="Song R."/>
            <person name="Tanyolac B."/>
            <person name="Young S."/>
            <person name="Ho-Il K."/>
            <person name="Hahn J.H."/>
            <person name="Sangsakoo G."/>
            <person name="Vanavichit A."/>
            <person name="de Mattos Luiz.A.T."/>
            <person name="Zimmer P.D."/>
            <person name="Malone G."/>
            <person name="Dellagostin O."/>
            <person name="de Oliveira A.C."/>
            <person name="Bevan M."/>
            <person name="Bancroft I."/>
            <person name="Minx P."/>
            <person name="Cordum H."/>
            <person name="Wilson R."/>
            <person name="Cheng Z."/>
            <person name="Jin W."/>
            <person name="Jiang J."/>
            <person name="Leong S.A."/>
            <person name="Iwama H."/>
            <person name="Gojobori T."/>
            <person name="Itoh T."/>
            <person name="Niimura Y."/>
            <person name="Fujii Y."/>
            <person name="Habara T."/>
            <person name="Sakai H."/>
            <person name="Sato Y."/>
            <person name="Wilson G."/>
            <person name="Kumar K."/>
            <person name="McCouch S."/>
            <person name="Juretic N."/>
            <person name="Hoen D."/>
            <person name="Wright S."/>
            <person name="Bruskiewich R."/>
            <person name="Bureau T."/>
            <person name="Miyao A."/>
            <person name="Hirochika H."/>
            <person name="Nishikawa T."/>
            <person name="Kadowaki K."/>
            <person name="Sugiura M."/>
            <person name="Burr B."/>
            <person name="Sasaki T."/>
        </authorList>
    </citation>
    <scope>NUCLEOTIDE SEQUENCE [LARGE SCALE GENOMIC DNA]</scope>
    <source>
        <strain evidence="3">cv. Nipponbare</strain>
    </source>
</reference>
<feature type="compositionally biased region" description="Basic and acidic residues" evidence="1">
    <location>
        <begin position="80"/>
        <end position="96"/>
    </location>
</feature>
<accession>Q6Z0Q7</accession>
<sequence length="107" mass="11845">MMQNKVAENKAAVNGSQVHNVVLPQCTQGPSPTQRPSAWLNAPVGTREGRGWDPFGNPMARERCTGMEERTDLAIWPEAQRPDPRNGHLARPKHDMAQQWAVPGPMP</sequence>